<dbReference type="GO" id="GO:0005634">
    <property type="term" value="C:nucleus"/>
    <property type="evidence" value="ECO:0007669"/>
    <property type="project" value="UniProtKB-SubCell"/>
</dbReference>
<sequence>MSIKHSLVLDGEMGELVKASRSLGKKIAVSEAKTMSALKSHSEAERRRRERINARLETLRELVPSNEKMDKATLLAEVINQVKQLKKAATQASEGLHIPMDTNELKVEKLYKNSNYEPFLLRASLCCDYRPELLSDLRQAINDLPIKLLKSEISTLKGRFKSVFLITTREEENINNDRELIVSSVHGALSRVLDKVSASAEFAEEMFFPRKRQRVSYFDSSSSSL</sequence>
<evidence type="ECO:0000313" key="7">
    <source>
        <dbReference type="EMBL" id="KAL3820325.1"/>
    </source>
</evidence>
<dbReference type="AlphaFoldDB" id="A0ABD3S751"/>
<dbReference type="Pfam" id="PF00010">
    <property type="entry name" value="HLH"/>
    <property type="match status" value="1"/>
</dbReference>
<dbReference type="SUPFAM" id="SSF47459">
    <property type="entry name" value="HLH, helix-loop-helix DNA-binding domain"/>
    <property type="match status" value="1"/>
</dbReference>
<evidence type="ECO:0000256" key="2">
    <source>
        <dbReference type="ARBA" id="ARBA00023015"/>
    </source>
</evidence>
<comment type="subcellular location">
    <subcellularLocation>
        <location evidence="1">Nucleus</location>
    </subcellularLocation>
</comment>
<dbReference type="InterPro" id="IPR036638">
    <property type="entry name" value="HLH_DNA-bd_sf"/>
</dbReference>
<keyword evidence="5" id="KW-0539">Nucleus</keyword>
<evidence type="ECO:0000256" key="4">
    <source>
        <dbReference type="ARBA" id="ARBA00023163"/>
    </source>
</evidence>
<dbReference type="GO" id="GO:0003677">
    <property type="term" value="F:DNA binding"/>
    <property type="evidence" value="ECO:0007669"/>
    <property type="project" value="UniProtKB-KW"/>
</dbReference>
<dbReference type="EMBL" id="JBJXBP010000007">
    <property type="protein sequence ID" value="KAL3820325.1"/>
    <property type="molecule type" value="Genomic_DNA"/>
</dbReference>
<feature type="domain" description="BHLH" evidence="6">
    <location>
        <begin position="36"/>
        <end position="85"/>
    </location>
</feature>
<dbReference type="Proteomes" id="UP001634393">
    <property type="component" value="Unassembled WGS sequence"/>
</dbReference>
<keyword evidence="4" id="KW-0804">Transcription</keyword>
<protein>
    <recommendedName>
        <fullName evidence="6">BHLH domain-containing protein</fullName>
    </recommendedName>
</protein>
<dbReference type="Gene3D" id="4.10.280.10">
    <property type="entry name" value="Helix-loop-helix DNA-binding domain"/>
    <property type="match status" value="1"/>
</dbReference>
<organism evidence="7 8">
    <name type="scientific">Penstemon smallii</name>
    <dbReference type="NCBI Taxonomy" id="265156"/>
    <lineage>
        <taxon>Eukaryota</taxon>
        <taxon>Viridiplantae</taxon>
        <taxon>Streptophyta</taxon>
        <taxon>Embryophyta</taxon>
        <taxon>Tracheophyta</taxon>
        <taxon>Spermatophyta</taxon>
        <taxon>Magnoliopsida</taxon>
        <taxon>eudicotyledons</taxon>
        <taxon>Gunneridae</taxon>
        <taxon>Pentapetalae</taxon>
        <taxon>asterids</taxon>
        <taxon>lamiids</taxon>
        <taxon>Lamiales</taxon>
        <taxon>Plantaginaceae</taxon>
        <taxon>Cheloneae</taxon>
        <taxon>Penstemon</taxon>
    </lineage>
</organism>
<dbReference type="PROSITE" id="PS50888">
    <property type="entry name" value="BHLH"/>
    <property type="match status" value="1"/>
</dbReference>
<evidence type="ECO:0000313" key="8">
    <source>
        <dbReference type="Proteomes" id="UP001634393"/>
    </source>
</evidence>
<dbReference type="GO" id="GO:0006355">
    <property type="term" value="P:regulation of DNA-templated transcription"/>
    <property type="evidence" value="ECO:0007669"/>
    <property type="project" value="UniProtKB-ARBA"/>
</dbReference>
<accession>A0ABD3S751</accession>
<name>A0ABD3S751_9LAMI</name>
<dbReference type="SMART" id="SM00353">
    <property type="entry name" value="HLH"/>
    <property type="match status" value="1"/>
</dbReference>
<evidence type="ECO:0000256" key="3">
    <source>
        <dbReference type="ARBA" id="ARBA00023125"/>
    </source>
</evidence>
<keyword evidence="3" id="KW-0238">DNA-binding</keyword>
<proteinExistence type="predicted"/>
<dbReference type="InterPro" id="IPR045847">
    <property type="entry name" value="AIG1-like"/>
</dbReference>
<evidence type="ECO:0000259" key="6">
    <source>
        <dbReference type="PROSITE" id="PS50888"/>
    </source>
</evidence>
<dbReference type="PANTHER" id="PTHR45844:SF9">
    <property type="entry name" value="OS09G0463900 PROTEIN"/>
    <property type="match status" value="1"/>
</dbReference>
<comment type="caution">
    <text evidence="7">The sequence shown here is derived from an EMBL/GenBank/DDBJ whole genome shotgun (WGS) entry which is preliminary data.</text>
</comment>
<evidence type="ECO:0000256" key="5">
    <source>
        <dbReference type="ARBA" id="ARBA00023242"/>
    </source>
</evidence>
<reference evidence="7 8" key="1">
    <citation type="submission" date="2024-12" db="EMBL/GenBank/DDBJ databases">
        <title>The unique morphological basis and parallel evolutionary history of personate flowers in Penstemon.</title>
        <authorList>
            <person name="Depatie T.H."/>
            <person name="Wessinger C.A."/>
        </authorList>
    </citation>
    <scope>NUCLEOTIDE SEQUENCE [LARGE SCALE GENOMIC DNA]</scope>
    <source>
        <strain evidence="7">WTNN_2</strain>
        <tissue evidence="7">Leaf</tissue>
    </source>
</reference>
<keyword evidence="8" id="KW-1185">Reference proteome</keyword>
<keyword evidence="2" id="KW-0805">Transcription regulation</keyword>
<gene>
    <name evidence="7" type="ORF">ACJIZ3_006230</name>
</gene>
<evidence type="ECO:0000256" key="1">
    <source>
        <dbReference type="ARBA" id="ARBA00004123"/>
    </source>
</evidence>
<dbReference type="InterPro" id="IPR011598">
    <property type="entry name" value="bHLH_dom"/>
</dbReference>
<dbReference type="CDD" id="cd04873">
    <property type="entry name" value="ACT_UUR-ACR-like"/>
    <property type="match status" value="1"/>
</dbReference>
<dbReference type="PANTHER" id="PTHR45844">
    <property type="entry name" value="TRANSCRIPTION FACTOR BHLH30"/>
    <property type="match status" value="1"/>
</dbReference>